<keyword evidence="2" id="KW-1185">Reference proteome</keyword>
<organism evidence="1 2">
    <name type="scientific">Mycena rosella</name>
    <name type="common">Pink bonnet</name>
    <name type="synonym">Agaricus rosellus</name>
    <dbReference type="NCBI Taxonomy" id="1033263"/>
    <lineage>
        <taxon>Eukaryota</taxon>
        <taxon>Fungi</taxon>
        <taxon>Dikarya</taxon>
        <taxon>Basidiomycota</taxon>
        <taxon>Agaricomycotina</taxon>
        <taxon>Agaricomycetes</taxon>
        <taxon>Agaricomycetidae</taxon>
        <taxon>Agaricales</taxon>
        <taxon>Marasmiineae</taxon>
        <taxon>Mycenaceae</taxon>
        <taxon>Mycena</taxon>
    </lineage>
</organism>
<dbReference type="AlphaFoldDB" id="A0AAD7FI67"/>
<dbReference type="EMBL" id="JARKIE010000663">
    <property type="protein sequence ID" value="KAJ7621809.1"/>
    <property type="molecule type" value="Genomic_DNA"/>
</dbReference>
<reference evidence="1" key="1">
    <citation type="submission" date="2023-03" db="EMBL/GenBank/DDBJ databases">
        <title>Massive genome expansion in bonnet fungi (Mycena s.s.) driven by repeated elements and novel gene families across ecological guilds.</title>
        <authorList>
            <consortium name="Lawrence Berkeley National Laboratory"/>
            <person name="Harder C.B."/>
            <person name="Miyauchi S."/>
            <person name="Viragh M."/>
            <person name="Kuo A."/>
            <person name="Thoen E."/>
            <person name="Andreopoulos B."/>
            <person name="Lu D."/>
            <person name="Skrede I."/>
            <person name="Drula E."/>
            <person name="Henrissat B."/>
            <person name="Morin E."/>
            <person name="Kohler A."/>
            <person name="Barry K."/>
            <person name="LaButti K."/>
            <person name="Morin E."/>
            <person name="Salamov A."/>
            <person name="Lipzen A."/>
            <person name="Mereny Z."/>
            <person name="Hegedus B."/>
            <person name="Baldrian P."/>
            <person name="Stursova M."/>
            <person name="Weitz H."/>
            <person name="Taylor A."/>
            <person name="Grigoriev I.V."/>
            <person name="Nagy L.G."/>
            <person name="Martin F."/>
            <person name="Kauserud H."/>
        </authorList>
    </citation>
    <scope>NUCLEOTIDE SEQUENCE</scope>
    <source>
        <strain evidence="1">CBHHK067</strain>
    </source>
</reference>
<sequence length="136" mass="15665">MDELAQELVDHIIDDYYALADRTERAMESCGLVSKRWLRRSRYHLFSRVTLSTGNLRTFVDLIEMSPLELLPLIRQLKFEYVGSVLDDTLLARLHRCSNLTSIEIYIFGGTAGTVEAWLDSQQTHLRSWSRNSGSL</sequence>
<proteinExistence type="predicted"/>
<accession>A0AAD7FI67</accession>
<gene>
    <name evidence="1" type="ORF">B0H17DRAFT_1219303</name>
</gene>
<evidence type="ECO:0000313" key="2">
    <source>
        <dbReference type="Proteomes" id="UP001221757"/>
    </source>
</evidence>
<name>A0AAD7FI67_MYCRO</name>
<dbReference type="Proteomes" id="UP001221757">
    <property type="component" value="Unassembled WGS sequence"/>
</dbReference>
<comment type="caution">
    <text evidence="1">The sequence shown here is derived from an EMBL/GenBank/DDBJ whole genome shotgun (WGS) entry which is preliminary data.</text>
</comment>
<evidence type="ECO:0000313" key="1">
    <source>
        <dbReference type="EMBL" id="KAJ7621809.1"/>
    </source>
</evidence>
<protein>
    <submittedName>
        <fullName evidence="1">Uncharacterized protein</fullName>
    </submittedName>
</protein>